<evidence type="ECO:0000256" key="1">
    <source>
        <dbReference type="SAM" id="MobiDB-lite"/>
    </source>
</evidence>
<proteinExistence type="predicted"/>
<sequence>MRRKGSQWCDRVHDGASSSASIVAQLPCASTSHPHCELADGGMSLPMKGMATCERVPRRSPAGVLSVAIVGRELSPGTCSIEWFSHRPSRQDPTATDVKRRSPGSGRLCWGGLPSQEGAGSRDVGWFAMAGWSMGRAAGSVGDWLVVMCPGSAGLDCGGKGKIPVVALVGWAVAAHSRAWLGCGGKREMPEEGTVLRMVRPTPMGFSPVF</sequence>
<reference evidence="2" key="1">
    <citation type="submission" date="2023-07" db="EMBL/GenBank/DDBJ databases">
        <title>draft genome sequence of fig (Ficus carica).</title>
        <authorList>
            <person name="Takahashi T."/>
            <person name="Nishimura K."/>
        </authorList>
    </citation>
    <scope>NUCLEOTIDE SEQUENCE</scope>
</reference>
<gene>
    <name evidence="2" type="ORF">TIFTF001_040212</name>
</gene>
<accession>A0AA88CIM1</accession>
<dbReference type="EMBL" id="BTGU01001374">
    <property type="protein sequence ID" value="GMN22253.1"/>
    <property type="molecule type" value="Genomic_DNA"/>
</dbReference>
<protein>
    <submittedName>
        <fullName evidence="2">Uncharacterized protein</fullName>
    </submittedName>
</protein>
<dbReference type="Proteomes" id="UP001187192">
    <property type="component" value="Unassembled WGS sequence"/>
</dbReference>
<evidence type="ECO:0000313" key="2">
    <source>
        <dbReference type="EMBL" id="GMN22253.1"/>
    </source>
</evidence>
<keyword evidence="3" id="KW-1185">Reference proteome</keyword>
<name>A0AA88CIM1_FICCA</name>
<evidence type="ECO:0000313" key="3">
    <source>
        <dbReference type="Proteomes" id="UP001187192"/>
    </source>
</evidence>
<feature type="region of interest" description="Disordered" evidence="1">
    <location>
        <begin position="85"/>
        <end position="112"/>
    </location>
</feature>
<organism evidence="2 3">
    <name type="scientific">Ficus carica</name>
    <name type="common">Common fig</name>
    <dbReference type="NCBI Taxonomy" id="3494"/>
    <lineage>
        <taxon>Eukaryota</taxon>
        <taxon>Viridiplantae</taxon>
        <taxon>Streptophyta</taxon>
        <taxon>Embryophyta</taxon>
        <taxon>Tracheophyta</taxon>
        <taxon>Spermatophyta</taxon>
        <taxon>Magnoliopsida</taxon>
        <taxon>eudicotyledons</taxon>
        <taxon>Gunneridae</taxon>
        <taxon>Pentapetalae</taxon>
        <taxon>rosids</taxon>
        <taxon>fabids</taxon>
        <taxon>Rosales</taxon>
        <taxon>Moraceae</taxon>
        <taxon>Ficeae</taxon>
        <taxon>Ficus</taxon>
    </lineage>
</organism>
<comment type="caution">
    <text evidence="2">The sequence shown here is derived from an EMBL/GenBank/DDBJ whole genome shotgun (WGS) entry which is preliminary data.</text>
</comment>
<dbReference type="AlphaFoldDB" id="A0AA88CIM1"/>